<accession>A0A4Z2J9T2</accession>
<protein>
    <submittedName>
        <fullName evidence="1">Uncharacterized protein</fullName>
    </submittedName>
</protein>
<dbReference type="AlphaFoldDB" id="A0A4Z2J9T2"/>
<reference evidence="1 2" key="1">
    <citation type="submission" date="2019-03" db="EMBL/GenBank/DDBJ databases">
        <title>First draft genome of Liparis tanakae, snailfish: a comprehensive survey of snailfish specific genes.</title>
        <authorList>
            <person name="Kim W."/>
            <person name="Song I."/>
            <person name="Jeong J.-H."/>
            <person name="Kim D."/>
            <person name="Kim S."/>
            <person name="Ryu S."/>
            <person name="Song J.Y."/>
            <person name="Lee S.K."/>
        </authorList>
    </citation>
    <scope>NUCLEOTIDE SEQUENCE [LARGE SCALE GENOMIC DNA]</scope>
    <source>
        <tissue evidence="1">Muscle</tissue>
    </source>
</reference>
<dbReference type="EMBL" id="SRLO01000012">
    <property type="protein sequence ID" value="TNN87095.1"/>
    <property type="molecule type" value="Genomic_DNA"/>
</dbReference>
<organism evidence="1 2">
    <name type="scientific">Liparis tanakae</name>
    <name type="common">Tanaka's snailfish</name>
    <dbReference type="NCBI Taxonomy" id="230148"/>
    <lineage>
        <taxon>Eukaryota</taxon>
        <taxon>Metazoa</taxon>
        <taxon>Chordata</taxon>
        <taxon>Craniata</taxon>
        <taxon>Vertebrata</taxon>
        <taxon>Euteleostomi</taxon>
        <taxon>Actinopterygii</taxon>
        <taxon>Neopterygii</taxon>
        <taxon>Teleostei</taxon>
        <taxon>Neoteleostei</taxon>
        <taxon>Acanthomorphata</taxon>
        <taxon>Eupercaria</taxon>
        <taxon>Perciformes</taxon>
        <taxon>Cottioidei</taxon>
        <taxon>Cottales</taxon>
        <taxon>Liparidae</taxon>
        <taxon>Liparis</taxon>
    </lineage>
</organism>
<evidence type="ECO:0000313" key="2">
    <source>
        <dbReference type="Proteomes" id="UP000314294"/>
    </source>
</evidence>
<keyword evidence="2" id="KW-1185">Reference proteome</keyword>
<gene>
    <name evidence="1" type="ORF">EYF80_002850</name>
</gene>
<evidence type="ECO:0000313" key="1">
    <source>
        <dbReference type="EMBL" id="TNN87095.1"/>
    </source>
</evidence>
<comment type="caution">
    <text evidence="1">The sequence shown here is derived from an EMBL/GenBank/DDBJ whole genome shotgun (WGS) entry which is preliminary data.</text>
</comment>
<dbReference type="Proteomes" id="UP000314294">
    <property type="component" value="Unassembled WGS sequence"/>
</dbReference>
<proteinExistence type="predicted"/>
<sequence length="135" mass="14936">MVLATRSDRVNLMGPYMKSVRLWVLIQQKKETQDKYLCARITRALAGLFVPRSSLEGQQDFPSGTGVKVRTRGAPGQQAAQSAGVRPQRLLDRLVDSVPVMRGHEAHEVRTCAGTKCRVSARGELPLLLVLLLRT</sequence>
<name>A0A4Z2J9T2_9TELE</name>